<dbReference type="AlphaFoldDB" id="A0AA40B737"/>
<name>A0AA40B737_9PEZI</name>
<reference evidence="2" key="1">
    <citation type="submission" date="2023-06" db="EMBL/GenBank/DDBJ databases">
        <title>Genome-scale phylogeny and comparative genomics of the fungal order Sordariales.</title>
        <authorList>
            <consortium name="Lawrence Berkeley National Laboratory"/>
            <person name="Hensen N."/>
            <person name="Bonometti L."/>
            <person name="Westerberg I."/>
            <person name="Brannstrom I.O."/>
            <person name="Guillou S."/>
            <person name="Cros-Aarteil S."/>
            <person name="Calhoun S."/>
            <person name="Haridas S."/>
            <person name="Kuo A."/>
            <person name="Mondo S."/>
            <person name="Pangilinan J."/>
            <person name="Riley R."/>
            <person name="LaButti K."/>
            <person name="Andreopoulos B."/>
            <person name="Lipzen A."/>
            <person name="Chen C."/>
            <person name="Yanf M."/>
            <person name="Daum C."/>
            <person name="Ng V."/>
            <person name="Clum A."/>
            <person name="Steindorff A."/>
            <person name="Ohm R."/>
            <person name="Martin F."/>
            <person name="Silar P."/>
            <person name="Natvig D."/>
            <person name="Lalanne C."/>
            <person name="Gautier V."/>
            <person name="Ament-velasquez S.L."/>
            <person name="Kruys A."/>
            <person name="Hutchinson M.I."/>
            <person name="Powell A.J."/>
            <person name="Barry K."/>
            <person name="Miller A.N."/>
            <person name="Grigoriev I.V."/>
            <person name="Debuchy R."/>
            <person name="Gladieux P."/>
            <person name="Thoren M.H."/>
            <person name="Johannesson H."/>
        </authorList>
    </citation>
    <scope>NUCLEOTIDE SEQUENCE</scope>
    <source>
        <strain evidence="2">SMH2392-1A</strain>
    </source>
</reference>
<organism evidence="2 3">
    <name type="scientific">Lasiosphaeria miniovina</name>
    <dbReference type="NCBI Taxonomy" id="1954250"/>
    <lineage>
        <taxon>Eukaryota</taxon>
        <taxon>Fungi</taxon>
        <taxon>Dikarya</taxon>
        <taxon>Ascomycota</taxon>
        <taxon>Pezizomycotina</taxon>
        <taxon>Sordariomycetes</taxon>
        <taxon>Sordariomycetidae</taxon>
        <taxon>Sordariales</taxon>
        <taxon>Lasiosphaeriaceae</taxon>
        <taxon>Lasiosphaeria</taxon>
    </lineage>
</organism>
<keyword evidence="1" id="KW-0472">Membrane</keyword>
<keyword evidence="1" id="KW-1133">Transmembrane helix</keyword>
<keyword evidence="3" id="KW-1185">Reference proteome</keyword>
<dbReference type="GeneID" id="85324753"/>
<protein>
    <submittedName>
        <fullName evidence="2">Uncharacterized protein</fullName>
    </submittedName>
</protein>
<dbReference type="Proteomes" id="UP001172101">
    <property type="component" value="Unassembled WGS sequence"/>
</dbReference>
<comment type="caution">
    <text evidence="2">The sequence shown here is derived from an EMBL/GenBank/DDBJ whole genome shotgun (WGS) entry which is preliminary data.</text>
</comment>
<evidence type="ECO:0000313" key="2">
    <source>
        <dbReference type="EMBL" id="KAK0728896.1"/>
    </source>
</evidence>
<feature type="transmembrane region" description="Helical" evidence="1">
    <location>
        <begin position="30"/>
        <end position="46"/>
    </location>
</feature>
<accession>A0AA40B737</accession>
<evidence type="ECO:0000256" key="1">
    <source>
        <dbReference type="SAM" id="Phobius"/>
    </source>
</evidence>
<feature type="transmembrane region" description="Helical" evidence="1">
    <location>
        <begin position="6"/>
        <end position="23"/>
    </location>
</feature>
<sequence>MVDMFPVVRILSSLVGIVELFVGSKGGVQIVIMLLMTLASISYFLFSKTVTPLSLDSLYHCVLLIRGSGAGSPDQCTQ</sequence>
<dbReference type="RefSeq" id="XP_060301751.1">
    <property type="nucleotide sequence ID" value="XM_060441483.1"/>
</dbReference>
<proteinExistence type="predicted"/>
<dbReference type="EMBL" id="JAUIRO010000002">
    <property type="protein sequence ID" value="KAK0728896.1"/>
    <property type="molecule type" value="Genomic_DNA"/>
</dbReference>
<evidence type="ECO:0000313" key="3">
    <source>
        <dbReference type="Proteomes" id="UP001172101"/>
    </source>
</evidence>
<keyword evidence="1" id="KW-0812">Transmembrane</keyword>
<gene>
    <name evidence="2" type="ORF">B0T26DRAFT_699606</name>
</gene>